<gene>
    <name evidence="1" type="ORF">ACFO0B_04400</name>
</gene>
<name>A0ABV8DMQ3_9NOCA</name>
<keyword evidence="2" id="KW-1185">Reference proteome</keyword>
<dbReference type="Proteomes" id="UP001595696">
    <property type="component" value="Unassembled WGS sequence"/>
</dbReference>
<accession>A0ABV8DMQ3</accession>
<dbReference type="InterPro" id="IPR019292">
    <property type="entry name" value="McrC"/>
</dbReference>
<protein>
    <submittedName>
        <fullName evidence="1">McrC family protein</fullName>
    </submittedName>
</protein>
<dbReference type="Pfam" id="PF10117">
    <property type="entry name" value="McrBC"/>
    <property type="match status" value="1"/>
</dbReference>
<comment type="caution">
    <text evidence="1">The sequence shown here is derived from an EMBL/GenBank/DDBJ whole genome shotgun (WGS) entry which is preliminary data.</text>
</comment>
<dbReference type="PANTHER" id="PTHR38733:SF1">
    <property type="entry name" value="TYPE IV METHYL-DIRECTED RESTRICTION ENZYME ECOKMCRBC"/>
    <property type="match status" value="1"/>
</dbReference>
<dbReference type="PANTHER" id="PTHR38733">
    <property type="entry name" value="PROTEIN MCRC"/>
    <property type="match status" value="1"/>
</dbReference>
<evidence type="ECO:0000313" key="1">
    <source>
        <dbReference type="EMBL" id="MFC3961223.1"/>
    </source>
</evidence>
<sequence>MRSIDLIEHEDTEVELTATQYEAIRALDSIAVTPLFSGRYRLNPRGKVGAIRLGNLQLVLHPKVTELRRIPFLLGFHTGGDVWRSEFVRLEAVSGFSTAFAESFVQLASRALARGPLRRYRTETTVSAIPTGRMRVREQATRQFGVAVPIHIERDEYTVDTAENQILLAATRLLQGLPELPVATLRKLRKITQSLQDVRILSRSEPRPPLVFDRGNRTYHDVLRLSLVILDGGSFALGEGTLTVRAFLFDMWRIYEDFVTGALRAAIAPCGFRVAMQDQHLLTTNSTIRLRPDLVCYDAAGTPAAVIDAKYKVERGGGRNRTYPEADIYQMLAYCAVLGLPEGHLVYARGHEPESVHPIRNCGITIHCHALDLALEPDTMIEHIDALAARILRNSQG</sequence>
<evidence type="ECO:0000313" key="2">
    <source>
        <dbReference type="Proteomes" id="UP001595696"/>
    </source>
</evidence>
<reference evidence="2" key="1">
    <citation type="journal article" date="2019" name="Int. J. Syst. Evol. Microbiol.">
        <title>The Global Catalogue of Microorganisms (GCM) 10K type strain sequencing project: providing services to taxonomists for standard genome sequencing and annotation.</title>
        <authorList>
            <consortium name="The Broad Institute Genomics Platform"/>
            <consortium name="The Broad Institute Genome Sequencing Center for Infectious Disease"/>
            <person name="Wu L."/>
            <person name="Ma J."/>
        </authorList>
    </citation>
    <scope>NUCLEOTIDE SEQUENCE [LARGE SCALE GENOMIC DNA]</scope>
    <source>
        <strain evidence="2">CGMCC 4.7330</strain>
    </source>
</reference>
<proteinExistence type="predicted"/>
<organism evidence="1 2">
    <name type="scientific">Nocardia jiangsuensis</name>
    <dbReference type="NCBI Taxonomy" id="1691563"/>
    <lineage>
        <taxon>Bacteria</taxon>
        <taxon>Bacillati</taxon>
        <taxon>Actinomycetota</taxon>
        <taxon>Actinomycetes</taxon>
        <taxon>Mycobacteriales</taxon>
        <taxon>Nocardiaceae</taxon>
        <taxon>Nocardia</taxon>
    </lineage>
</organism>
<dbReference type="RefSeq" id="WP_378610981.1">
    <property type="nucleotide sequence ID" value="NZ_JBHSAX010000004.1"/>
</dbReference>
<dbReference type="EMBL" id="JBHSAX010000004">
    <property type="protein sequence ID" value="MFC3961223.1"/>
    <property type="molecule type" value="Genomic_DNA"/>
</dbReference>